<dbReference type="Gene3D" id="1.10.357.20">
    <property type="entry name" value="SLC41 divalent cation transporters, integral membrane domain"/>
    <property type="match status" value="1"/>
</dbReference>
<dbReference type="GO" id="GO:0008324">
    <property type="term" value="F:monoatomic cation transmembrane transporter activity"/>
    <property type="evidence" value="ECO:0007669"/>
    <property type="project" value="InterPro"/>
</dbReference>
<feature type="transmembrane region" description="Helical" evidence="1">
    <location>
        <begin position="92"/>
        <end position="114"/>
    </location>
</feature>
<organism evidence="2">
    <name type="scientific">Timema tahoe</name>
    <dbReference type="NCBI Taxonomy" id="61484"/>
    <lineage>
        <taxon>Eukaryota</taxon>
        <taxon>Metazoa</taxon>
        <taxon>Ecdysozoa</taxon>
        <taxon>Arthropoda</taxon>
        <taxon>Hexapoda</taxon>
        <taxon>Insecta</taxon>
        <taxon>Pterygota</taxon>
        <taxon>Neoptera</taxon>
        <taxon>Polyneoptera</taxon>
        <taxon>Phasmatodea</taxon>
        <taxon>Timematodea</taxon>
        <taxon>Timematoidea</taxon>
        <taxon>Timematidae</taxon>
        <taxon>Timema</taxon>
    </lineage>
</organism>
<feature type="transmembrane region" description="Helical" evidence="1">
    <location>
        <begin position="168"/>
        <end position="185"/>
    </location>
</feature>
<dbReference type="PANTHER" id="PTHR16228">
    <property type="entry name" value="DIVALENT CATION TRANSPORTER SOLUTE CARRIER FAMILY 41"/>
    <property type="match status" value="1"/>
</dbReference>
<evidence type="ECO:0008006" key="3">
    <source>
        <dbReference type="Google" id="ProtNLM"/>
    </source>
</evidence>
<dbReference type="PANTHER" id="PTHR16228:SF26">
    <property type="entry name" value="SOLUTE CARRIER FAMILY 41 MEMBER 1-LIKE PROTEIN"/>
    <property type="match status" value="1"/>
</dbReference>
<evidence type="ECO:0000313" key="2">
    <source>
        <dbReference type="EMBL" id="CAD7461821.1"/>
    </source>
</evidence>
<reference evidence="2" key="1">
    <citation type="submission" date="2020-11" db="EMBL/GenBank/DDBJ databases">
        <authorList>
            <person name="Tran Van P."/>
        </authorList>
    </citation>
    <scope>NUCLEOTIDE SEQUENCE</scope>
</reference>
<evidence type="ECO:0000256" key="1">
    <source>
        <dbReference type="SAM" id="Phobius"/>
    </source>
</evidence>
<dbReference type="InterPro" id="IPR045349">
    <property type="entry name" value="SLC41A1-3"/>
</dbReference>
<dbReference type="EMBL" id="OE005252">
    <property type="protein sequence ID" value="CAD7461821.1"/>
    <property type="molecule type" value="Genomic_DNA"/>
</dbReference>
<keyword evidence="1" id="KW-1133">Transmembrane helix</keyword>
<proteinExistence type="predicted"/>
<accession>A0A7R9INR6</accession>
<dbReference type="SUPFAM" id="SSF161093">
    <property type="entry name" value="MgtE membrane domain-like"/>
    <property type="match status" value="1"/>
</dbReference>
<gene>
    <name evidence="2" type="ORF">TTEB3V08_LOCUS9724</name>
</gene>
<dbReference type="InterPro" id="IPR036739">
    <property type="entry name" value="SLC41_membr_dom_sf"/>
</dbReference>
<name>A0A7R9INR6_9NEOP</name>
<keyword evidence="1" id="KW-0812">Transmembrane</keyword>
<protein>
    <recommendedName>
        <fullName evidence="3">SLC41A/MgtE integral membrane domain-containing protein</fullName>
    </recommendedName>
</protein>
<dbReference type="AlphaFoldDB" id="A0A7R9INR6"/>
<dbReference type="GO" id="GO:0005886">
    <property type="term" value="C:plasma membrane"/>
    <property type="evidence" value="ECO:0007669"/>
    <property type="project" value="TreeGrafter"/>
</dbReference>
<sequence length="230" mass="25259">MVAFPDLSREDENGAYTSSGVPKIVAPYLATTDEDLEKIKNMYDDAPPTPIHDSISSTRSSITFISVISIPDPTDIISTTSIQPRKEHWWNVMIEVALPFLLGGVGTIAAGIILGSVEKWPVFQHVRALFILVPALQGLKGNLDMCLASRLSTLANKGKMHTMKQIRTIVIGNIALVQSALVSFLRTCTGRATHPLYCLDRSTVHVLEAVRDELTSIHSTKENSCLYWLA</sequence>
<keyword evidence="1" id="KW-0472">Membrane</keyword>